<name>A0A498L1H1_9EURY</name>
<feature type="transmembrane region" description="Helical" evidence="9">
    <location>
        <begin position="284"/>
        <end position="303"/>
    </location>
</feature>
<evidence type="ECO:0000256" key="10">
    <source>
        <dbReference type="SAM" id="MobiDB-lite"/>
    </source>
</evidence>
<dbReference type="GO" id="GO:0005315">
    <property type="term" value="F:phosphate transmembrane transporter activity"/>
    <property type="evidence" value="ECO:0007669"/>
    <property type="project" value="InterPro"/>
</dbReference>
<dbReference type="OrthoDB" id="101311at2157"/>
<dbReference type="EMBL" id="RDFA01000004">
    <property type="protein sequence ID" value="RXK48477.1"/>
    <property type="molecule type" value="Genomic_DNA"/>
</dbReference>
<evidence type="ECO:0000256" key="3">
    <source>
        <dbReference type="ARBA" id="ARBA00009916"/>
    </source>
</evidence>
<protein>
    <recommendedName>
        <fullName evidence="9">Phosphate transporter</fullName>
    </recommendedName>
</protein>
<evidence type="ECO:0000256" key="5">
    <source>
        <dbReference type="ARBA" id="ARBA00022592"/>
    </source>
</evidence>
<gene>
    <name evidence="11" type="ORF">EAF64_12410</name>
</gene>
<keyword evidence="8 9" id="KW-0472">Membrane</keyword>
<comment type="subcellular location">
    <subcellularLocation>
        <location evidence="2 9">Membrane</location>
        <topology evidence="2 9">Multi-pass membrane protein</topology>
    </subcellularLocation>
</comment>
<evidence type="ECO:0000256" key="1">
    <source>
        <dbReference type="ARBA" id="ARBA00001981"/>
    </source>
</evidence>
<feature type="transmembrane region" description="Helical" evidence="9">
    <location>
        <begin position="44"/>
        <end position="63"/>
    </location>
</feature>
<evidence type="ECO:0000256" key="4">
    <source>
        <dbReference type="ARBA" id="ARBA00022448"/>
    </source>
</evidence>
<keyword evidence="6 9" id="KW-0812">Transmembrane</keyword>
<evidence type="ECO:0000313" key="11">
    <source>
        <dbReference type="EMBL" id="RXK48477.1"/>
    </source>
</evidence>
<dbReference type="RefSeq" id="WP_129069315.1">
    <property type="nucleotide sequence ID" value="NZ_RDFA01000004.1"/>
</dbReference>
<organism evidence="11 12">
    <name type="scientific">Halorientalis pallida</name>
    <dbReference type="NCBI Taxonomy" id="2479928"/>
    <lineage>
        <taxon>Archaea</taxon>
        <taxon>Methanobacteriati</taxon>
        <taxon>Methanobacteriota</taxon>
        <taxon>Stenosarchaea group</taxon>
        <taxon>Halobacteria</taxon>
        <taxon>Halobacteriales</taxon>
        <taxon>Haloarculaceae</taxon>
        <taxon>Halorientalis</taxon>
    </lineage>
</organism>
<feature type="transmembrane region" description="Helical" evidence="9">
    <location>
        <begin position="75"/>
        <end position="98"/>
    </location>
</feature>
<dbReference type="GO" id="GO:0035435">
    <property type="term" value="P:phosphate ion transmembrane transport"/>
    <property type="evidence" value="ECO:0007669"/>
    <property type="project" value="TreeGrafter"/>
</dbReference>
<comment type="similarity">
    <text evidence="3 9">Belongs to the inorganic phosphate transporter (PiT) (TC 2.A.20) family.</text>
</comment>
<dbReference type="PANTHER" id="PTHR11101">
    <property type="entry name" value="PHOSPHATE TRANSPORTER"/>
    <property type="match status" value="1"/>
</dbReference>
<sequence>MVSTLVVVGLLVAAFVGYNIGGSSTGVAFGPAVGSRIVRKTTAAALFTAFAFVGAWTVGRNVIDTMSNGIVPASQFSAVASVGVLFFAGLALLISNIYGVPASTSMTAVGAIAGLGLATGTLNEALMFTIVSAWIVAPLTGFAVGGFIGRYLYPHLDARLSFGRLSDPMIHLDRSGTVPRLGLNENATRRDLVGSMLVLLIACYMGFSAGASNAANAVAPLVGNGSITIEQGIVLAIGAIGLGGFTIARRTLATVGDDITDLPILAALIVSLVGATIITVLSQLGIPASLAVSTTCCIIGLGWGRASRTATLAELATPSPPGEGETELATGSLTASPTAEEGAGPTVGDLATGEAEAPTKPPEEVEVPGIGTEEPEEVTAESLFDPAATARIVTLWILSPVLSVVGSYLLFALVL</sequence>
<keyword evidence="5 9" id="KW-0592">Phosphate transport</keyword>
<evidence type="ECO:0000256" key="6">
    <source>
        <dbReference type="ARBA" id="ARBA00022692"/>
    </source>
</evidence>
<dbReference type="Pfam" id="PF01384">
    <property type="entry name" value="PHO4"/>
    <property type="match status" value="1"/>
</dbReference>
<reference evidence="11 12" key="1">
    <citation type="submission" date="2019-01" db="EMBL/GenBank/DDBJ databases">
        <title>Halorientalis sp. F13-25 a new haloarchaeum isolated from hypersaline water.</title>
        <authorList>
            <person name="Ana D.-V."/>
            <person name="Cristina S.-P."/>
            <person name="Antonio V."/>
        </authorList>
    </citation>
    <scope>NUCLEOTIDE SEQUENCE [LARGE SCALE GENOMIC DNA]</scope>
    <source>
        <strain evidence="11 12">F13-25</strain>
    </source>
</reference>
<evidence type="ECO:0000256" key="7">
    <source>
        <dbReference type="ARBA" id="ARBA00022989"/>
    </source>
</evidence>
<keyword evidence="7 9" id="KW-1133">Transmembrane helix</keyword>
<keyword evidence="12" id="KW-1185">Reference proteome</keyword>
<feature type="transmembrane region" description="Helical" evidence="9">
    <location>
        <begin position="260"/>
        <end position="278"/>
    </location>
</feature>
<feature type="transmembrane region" description="Helical" evidence="9">
    <location>
        <begin position="231"/>
        <end position="248"/>
    </location>
</feature>
<dbReference type="InterPro" id="IPR001204">
    <property type="entry name" value="Phos_transporter"/>
</dbReference>
<accession>A0A498L1H1</accession>
<feature type="region of interest" description="Disordered" evidence="10">
    <location>
        <begin position="315"/>
        <end position="370"/>
    </location>
</feature>
<dbReference type="Proteomes" id="UP000289691">
    <property type="component" value="Unassembled WGS sequence"/>
</dbReference>
<feature type="transmembrane region" description="Helical" evidence="9">
    <location>
        <begin position="192"/>
        <end position="211"/>
    </location>
</feature>
<evidence type="ECO:0000313" key="12">
    <source>
        <dbReference type="Proteomes" id="UP000289691"/>
    </source>
</evidence>
<evidence type="ECO:0000256" key="9">
    <source>
        <dbReference type="RuleBase" id="RU363058"/>
    </source>
</evidence>
<evidence type="ECO:0000256" key="8">
    <source>
        <dbReference type="ARBA" id="ARBA00023136"/>
    </source>
</evidence>
<dbReference type="GO" id="GO:0016020">
    <property type="term" value="C:membrane"/>
    <property type="evidence" value="ECO:0007669"/>
    <property type="project" value="UniProtKB-SubCell"/>
</dbReference>
<dbReference type="PANTHER" id="PTHR11101:SF80">
    <property type="entry name" value="PHOSPHATE TRANSPORTER"/>
    <property type="match status" value="1"/>
</dbReference>
<proteinExistence type="inferred from homology"/>
<keyword evidence="4 9" id="KW-0813">Transport</keyword>
<feature type="transmembrane region" description="Helical" evidence="9">
    <location>
        <begin position="392"/>
        <end position="414"/>
    </location>
</feature>
<comment type="function">
    <text evidence="1">Potential transporter for phosphate.</text>
</comment>
<feature type="transmembrane region" description="Helical" evidence="9">
    <location>
        <begin position="125"/>
        <end position="153"/>
    </location>
</feature>
<dbReference type="AlphaFoldDB" id="A0A498L1H1"/>
<comment type="caution">
    <text evidence="11">The sequence shown here is derived from an EMBL/GenBank/DDBJ whole genome shotgun (WGS) entry which is preliminary data.</text>
</comment>
<evidence type="ECO:0000256" key="2">
    <source>
        <dbReference type="ARBA" id="ARBA00004141"/>
    </source>
</evidence>